<evidence type="ECO:0000313" key="2">
    <source>
        <dbReference type="EMBL" id="SAL96036.1"/>
    </source>
</evidence>
<dbReference type="Proteomes" id="UP000078561">
    <property type="component" value="Unassembled WGS sequence"/>
</dbReference>
<dbReference type="InParanoid" id="A0A168L477"/>
<organism evidence="2">
    <name type="scientific">Absidia glauca</name>
    <name type="common">Pin mould</name>
    <dbReference type="NCBI Taxonomy" id="4829"/>
    <lineage>
        <taxon>Eukaryota</taxon>
        <taxon>Fungi</taxon>
        <taxon>Fungi incertae sedis</taxon>
        <taxon>Mucoromycota</taxon>
        <taxon>Mucoromycotina</taxon>
        <taxon>Mucoromycetes</taxon>
        <taxon>Mucorales</taxon>
        <taxon>Cunninghamellaceae</taxon>
        <taxon>Absidia</taxon>
    </lineage>
</organism>
<feature type="compositionally biased region" description="Basic and acidic residues" evidence="1">
    <location>
        <begin position="21"/>
        <end position="34"/>
    </location>
</feature>
<dbReference type="EMBL" id="LT550577">
    <property type="protein sequence ID" value="SAL96036.1"/>
    <property type="molecule type" value="Genomic_DNA"/>
</dbReference>
<dbReference type="AlphaFoldDB" id="A0A168L477"/>
<dbReference type="OrthoDB" id="5593162at2759"/>
<dbReference type="STRING" id="4829.A0A168L477"/>
<evidence type="ECO:0000313" key="3">
    <source>
        <dbReference type="Proteomes" id="UP000078561"/>
    </source>
</evidence>
<gene>
    <name evidence="2" type="primary">ABSGL_01395.1 scaffold 1443</name>
</gene>
<feature type="compositionally biased region" description="Basic and acidic residues" evidence="1">
    <location>
        <begin position="41"/>
        <end position="61"/>
    </location>
</feature>
<feature type="region of interest" description="Disordered" evidence="1">
    <location>
        <begin position="20"/>
        <end position="73"/>
    </location>
</feature>
<evidence type="ECO:0000256" key="1">
    <source>
        <dbReference type="SAM" id="MobiDB-lite"/>
    </source>
</evidence>
<protein>
    <submittedName>
        <fullName evidence="2">Uncharacterized protein</fullName>
    </submittedName>
</protein>
<sequence length="137" mass="15561">MEIEPEIDEIQGDYDFYAATRSERPPEIMHDDKATKKRKVHGPENLESRPPHVPMETDRPNKKPQKRANANPLNLKYNLADDVLSRKADIEVGDLIAASPMLKKQLLEVCRPKRQNRTVSLNAIEEGEIVTTAAYAE</sequence>
<proteinExistence type="predicted"/>
<reference evidence="2" key="1">
    <citation type="submission" date="2016-04" db="EMBL/GenBank/DDBJ databases">
        <authorList>
            <person name="Evans L.H."/>
            <person name="Alamgir A."/>
            <person name="Owens N."/>
            <person name="Weber N.D."/>
            <person name="Virtaneva K."/>
            <person name="Barbian K."/>
            <person name="Babar A."/>
            <person name="Rosenke K."/>
        </authorList>
    </citation>
    <scope>NUCLEOTIDE SEQUENCE [LARGE SCALE GENOMIC DNA]</scope>
    <source>
        <strain evidence="2">CBS 101.48</strain>
    </source>
</reference>
<name>A0A168L477_ABSGL</name>
<keyword evidence="3" id="KW-1185">Reference proteome</keyword>
<accession>A0A168L477</accession>
<feature type="non-terminal residue" evidence="2">
    <location>
        <position position="137"/>
    </location>
</feature>